<dbReference type="GO" id="GO:0046872">
    <property type="term" value="F:metal ion binding"/>
    <property type="evidence" value="ECO:0007669"/>
    <property type="project" value="UniProtKB-UniRule"/>
</dbReference>
<dbReference type="PANTHER" id="PTHR10120">
    <property type="entry name" value="CAAX PRENYL PROTEASE 1"/>
    <property type="match status" value="1"/>
</dbReference>
<evidence type="ECO:0000256" key="12">
    <source>
        <dbReference type="ARBA" id="ARBA00060927"/>
    </source>
</evidence>
<feature type="transmembrane region" description="Helical" evidence="15">
    <location>
        <begin position="176"/>
        <end position="198"/>
    </location>
</feature>
<keyword evidence="6 15" id="KW-0256">Endoplasmic reticulum</keyword>
<feature type="binding site" evidence="14">
    <location>
        <position position="307"/>
    </location>
    <ligand>
        <name>Zn(2+)</name>
        <dbReference type="ChEBI" id="CHEBI:29105"/>
        <note>catalytic</note>
    </ligand>
</feature>
<keyword evidence="5 15" id="KW-0378">Hydrolase</keyword>
<dbReference type="Pfam" id="PF16491">
    <property type="entry name" value="Peptidase_M48_N"/>
    <property type="match status" value="1"/>
</dbReference>
<evidence type="ECO:0000256" key="15">
    <source>
        <dbReference type="RuleBase" id="RU366005"/>
    </source>
</evidence>
<dbReference type="InterPro" id="IPR027057">
    <property type="entry name" value="CAXX_Prtase_1"/>
</dbReference>
<evidence type="ECO:0000259" key="17">
    <source>
        <dbReference type="Pfam" id="PF16491"/>
    </source>
</evidence>
<feature type="binding site" evidence="14">
    <location>
        <position position="303"/>
    </location>
    <ligand>
        <name>Zn(2+)</name>
        <dbReference type="ChEBI" id="CHEBI:29105"/>
        <note>catalytic</note>
    </ligand>
</feature>
<dbReference type="GO" id="GO:0005789">
    <property type="term" value="C:endoplasmic reticulum membrane"/>
    <property type="evidence" value="ECO:0007669"/>
    <property type="project" value="UniProtKB-SubCell"/>
</dbReference>
<dbReference type="Pfam" id="PF01435">
    <property type="entry name" value="Peptidase_M48"/>
    <property type="match status" value="1"/>
</dbReference>
<sequence length="469" mass="53340">MDYLNAGLDVVHGYFAWVATDPFDWKLFLQLSSWGVCLFETCLLLRQFPLYSNEAPPAVLADHFKPETFKKSQVYGKDKATFSLIAGLYKQVVDSLFIHYGLVAWSWKVGGRIIAKLGYGPEYEIVQSIAFAFTLFFVSSLPSLPLQVYQTFVLEEKHGFNKTTPQLFVTDLLKSWLIGFAIGTPFLAGFLTVFRWAGDRFVPWLMAFLLTFQMSMVVLYPTVIQPLFNKLSPLPEGELRSRIEGLASKLKFPLKHLYEIDGSKRSSHSNAYFFGLPWSKHIVIFDTLIKQSKPEDVEAVLAHELGHWYYMHPTKLLSVSQIHIFSILALFPAFLRAPPLLRAFDFPPAVAAKPPTIVAFLLYQMLLTPFEAVVGIIMNAISRKFEYEADQFACELQTKLQDEKMSDMGDRLARALIALHVENLSTVWVDPWYSAYHHSHPTLTERLTALEGYKADVSAKKSIGQKKEL</sequence>
<reference evidence="18 19" key="1">
    <citation type="journal article" date="2018" name="Biotechnol. Biofuels">
        <title>Integrative visual omics of the white-rot fungus Polyporus brumalis exposes the biotechnological potential of its oxidative enzymes for delignifying raw plant biomass.</title>
        <authorList>
            <person name="Miyauchi S."/>
            <person name="Rancon A."/>
            <person name="Drula E."/>
            <person name="Hage H."/>
            <person name="Chaduli D."/>
            <person name="Favel A."/>
            <person name="Grisel S."/>
            <person name="Henrissat B."/>
            <person name="Herpoel-Gimbert I."/>
            <person name="Ruiz-Duenas F.J."/>
            <person name="Chevret D."/>
            <person name="Hainaut M."/>
            <person name="Lin J."/>
            <person name="Wang M."/>
            <person name="Pangilinan J."/>
            <person name="Lipzen A."/>
            <person name="Lesage-Meessen L."/>
            <person name="Navarro D."/>
            <person name="Riley R."/>
            <person name="Grigoriev I.V."/>
            <person name="Zhou S."/>
            <person name="Raouche S."/>
            <person name="Rosso M.N."/>
        </authorList>
    </citation>
    <scope>NUCLEOTIDE SEQUENCE [LARGE SCALE GENOMIC DNA]</scope>
    <source>
        <strain evidence="18 19">BRFM 1820</strain>
    </source>
</reference>
<comment type="catalytic activity">
    <reaction evidence="11 15">
        <text>Hydrolyzes the peptide bond -P2-(S-farnesyl or geranylgeranyl)C-P1'-P2'-P3'-COOH where P1' and P2' are amino acids with aliphatic side chains and P3' is any C-terminal residue.</text>
        <dbReference type="EC" id="3.4.24.84"/>
    </reaction>
</comment>
<feature type="domain" description="CAAX prenyl protease 1 N-terminal" evidence="17">
    <location>
        <begin position="50"/>
        <end position="230"/>
    </location>
</feature>
<evidence type="ECO:0000256" key="11">
    <source>
        <dbReference type="ARBA" id="ARBA00044456"/>
    </source>
</evidence>
<keyword evidence="7 14" id="KW-0862">Zinc</keyword>
<evidence type="ECO:0000256" key="8">
    <source>
        <dbReference type="ARBA" id="ARBA00022989"/>
    </source>
</evidence>
<dbReference type="STRING" id="139420.A0A371CKB9"/>
<protein>
    <recommendedName>
        <fullName evidence="15">CAAX prenyl protease</fullName>
        <ecNumber evidence="15">3.4.24.84</ecNumber>
    </recommendedName>
</protein>
<evidence type="ECO:0000256" key="1">
    <source>
        <dbReference type="ARBA" id="ARBA00004477"/>
    </source>
</evidence>
<feature type="transmembrane region" description="Helical" evidence="15">
    <location>
        <begin position="357"/>
        <end position="381"/>
    </location>
</feature>
<comment type="subcellular location">
    <subcellularLocation>
        <location evidence="1 15">Endoplasmic reticulum membrane</location>
        <topology evidence="1 15">Multi-pass membrane protein</topology>
    </subcellularLocation>
</comment>
<dbReference type="InterPro" id="IPR001915">
    <property type="entry name" value="Peptidase_M48"/>
</dbReference>
<keyword evidence="10 15" id="KW-0472">Membrane</keyword>
<feature type="active site" evidence="13">
    <location>
        <position position="304"/>
    </location>
</feature>
<organism evidence="18 19">
    <name type="scientific">Lentinus brumalis</name>
    <dbReference type="NCBI Taxonomy" id="2498619"/>
    <lineage>
        <taxon>Eukaryota</taxon>
        <taxon>Fungi</taxon>
        <taxon>Dikarya</taxon>
        <taxon>Basidiomycota</taxon>
        <taxon>Agaricomycotina</taxon>
        <taxon>Agaricomycetes</taxon>
        <taxon>Polyporales</taxon>
        <taxon>Polyporaceae</taxon>
        <taxon>Lentinus</taxon>
    </lineage>
</organism>
<dbReference type="AlphaFoldDB" id="A0A371CKB9"/>
<comment type="similarity">
    <text evidence="12 15">Belongs to the peptidase M48A family.</text>
</comment>
<evidence type="ECO:0000256" key="5">
    <source>
        <dbReference type="ARBA" id="ARBA00022801"/>
    </source>
</evidence>
<keyword evidence="2 15" id="KW-0645">Protease</keyword>
<dbReference type="OrthoDB" id="360839at2759"/>
<evidence type="ECO:0000259" key="16">
    <source>
        <dbReference type="Pfam" id="PF01435"/>
    </source>
</evidence>
<evidence type="ECO:0000313" key="19">
    <source>
        <dbReference type="Proteomes" id="UP000256964"/>
    </source>
</evidence>
<dbReference type="InterPro" id="IPR032456">
    <property type="entry name" value="Peptidase_M48_N"/>
</dbReference>
<dbReference type="GO" id="GO:0004222">
    <property type="term" value="F:metalloendopeptidase activity"/>
    <property type="evidence" value="ECO:0007669"/>
    <property type="project" value="UniProtKB-UniRule"/>
</dbReference>
<dbReference type="EC" id="3.4.24.84" evidence="15"/>
<dbReference type="FunFam" id="3.30.2010.10:FF:000002">
    <property type="entry name" value="CAAX prenyl protease"/>
    <property type="match status" value="1"/>
</dbReference>
<keyword evidence="4 14" id="KW-0479">Metal-binding</keyword>
<name>A0A371CKB9_9APHY</name>
<gene>
    <name evidence="18" type="ORF">OH76DRAFT_1412769</name>
</gene>
<evidence type="ECO:0000256" key="3">
    <source>
        <dbReference type="ARBA" id="ARBA00022692"/>
    </source>
</evidence>
<feature type="binding site" evidence="14">
    <location>
        <position position="386"/>
    </location>
    <ligand>
        <name>Zn(2+)</name>
        <dbReference type="ChEBI" id="CHEBI:29105"/>
        <note>catalytic</note>
    </ligand>
</feature>
<evidence type="ECO:0000256" key="13">
    <source>
        <dbReference type="PIRSR" id="PIRSR627057-1"/>
    </source>
</evidence>
<dbReference type="Gene3D" id="3.30.2010.10">
    <property type="entry name" value="Metalloproteases ('zincins'), catalytic domain"/>
    <property type="match status" value="1"/>
</dbReference>
<feature type="transmembrane region" description="Helical" evidence="15">
    <location>
        <begin position="316"/>
        <end position="337"/>
    </location>
</feature>
<evidence type="ECO:0000256" key="4">
    <source>
        <dbReference type="ARBA" id="ARBA00022723"/>
    </source>
</evidence>
<accession>A0A371CKB9</accession>
<dbReference type="EMBL" id="KZ857540">
    <property type="protein sequence ID" value="RDX40726.1"/>
    <property type="molecule type" value="Genomic_DNA"/>
</dbReference>
<comment type="caution">
    <text evidence="15">Lacks conserved residue(s) required for the propagation of feature annotation.</text>
</comment>
<keyword evidence="9 15" id="KW-0482">Metalloprotease</keyword>
<comment type="cofactor">
    <cofactor evidence="14 15">
        <name>Zn(2+)</name>
        <dbReference type="ChEBI" id="CHEBI:29105"/>
    </cofactor>
    <text evidence="14 15">Binds 1 zinc ion per subunit.</text>
</comment>
<dbReference type="GO" id="GO:0071586">
    <property type="term" value="P:CAAX-box protein processing"/>
    <property type="evidence" value="ECO:0007669"/>
    <property type="project" value="UniProtKB-UniRule"/>
</dbReference>
<keyword evidence="3 15" id="KW-0812">Transmembrane</keyword>
<evidence type="ECO:0000313" key="18">
    <source>
        <dbReference type="EMBL" id="RDX40726.1"/>
    </source>
</evidence>
<dbReference type="Proteomes" id="UP000256964">
    <property type="component" value="Unassembled WGS sequence"/>
</dbReference>
<evidence type="ECO:0000256" key="9">
    <source>
        <dbReference type="ARBA" id="ARBA00023049"/>
    </source>
</evidence>
<feature type="active site" description="Proton donor" evidence="13">
    <location>
        <position position="390"/>
    </location>
</feature>
<keyword evidence="8 15" id="KW-1133">Transmembrane helix</keyword>
<feature type="domain" description="Peptidase M48" evidence="16">
    <location>
        <begin position="233"/>
        <end position="452"/>
    </location>
</feature>
<evidence type="ECO:0000256" key="2">
    <source>
        <dbReference type="ARBA" id="ARBA00022670"/>
    </source>
</evidence>
<keyword evidence="19" id="KW-1185">Reference proteome</keyword>
<dbReference type="CDD" id="cd07343">
    <property type="entry name" value="M48A_Zmpste24p_like"/>
    <property type="match status" value="1"/>
</dbReference>
<evidence type="ECO:0000256" key="6">
    <source>
        <dbReference type="ARBA" id="ARBA00022824"/>
    </source>
</evidence>
<evidence type="ECO:0000256" key="10">
    <source>
        <dbReference type="ARBA" id="ARBA00023136"/>
    </source>
</evidence>
<proteinExistence type="inferred from homology"/>
<comment type="function">
    <text evidence="15">Proteolytically removes the C-terminal three residues of farnesylated proteins.</text>
</comment>
<feature type="transmembrane region" description="Helical" evidence="15">
    <location>
        <begin position="204"/>
        <end position="223"/>
    </location>
</feature>
<evidence type="ECO:0000256" key="14">
    <source>
        <dbReference type="PIRSR" id="PIRSR627057-2"/>
    </source>
</evidence>
<evidence type="ECO:0000256" key="7">
    <source>
        <dbReference type="ARBA" id="ARBA00022833"/>
    </source>
</evidence>